<dbReference type="STRING" id="1227484.C471_07786"/>
<protein>
    <submittedName>
        <fullName evidence="1">Uncharacterized protein</fullName>
    </submittedName>
</protein>
<dbReference type="AlphaFoldDB" id="M0E137"/>
<dbReference type="EMBL" id="AOJE01000025">
    <property type="protein sequence ID" value="ELZ40667.1"/>
    <property type="molecule type" value="Genomic_DNA"/>
</dbReference>
<gene>
    <name evidence="1" type="ORF">C471_07786</name>
</gene>
<dbReference type="eggNOG" id="arCOG06178">
    <property type="taxonomic scope" value="Archaea"/>
</dbReference>
<dbReference type="OrthoDB" id="321815at2157"/>
<reference evidence="1 2" key="1">
    <citation type="journal article" date="2014" name="PLoS Genet.">
        <title>Phylogenetically driven sequencing of extremely halophilic archaea reveals strategies for static and dynamic osmo-response.</title>
        <authorList>
            <person name="Becker E.A."/>
            <person name="Seitzer P.M."/>
            <person name="Tritt A."/>
            <person name="Larsen D."/>
            <person name="Krusor M."/>
            <person name="Yao A.I."/>
            <person name="Wu D."/>
            <person name="Madern D."/>
            <person name="Eisen J.A."/>
            <person name="Darling A.E."/>
            <person name="Facciotti M.T."/>
        </authorList>
    </citation>
    <scope>NUCLEOTIDE SEQUENCE [LARGE SCALE GENOMIC DNA]</scope>
    <source>
        <strain evidence="1 2">DSM 1137</strain>
    </source>
</reference>
<name>M0E137_9EURY</name>
<sequence length="118" mass="13578">MTSPDTDRPDGVSDEVIVALEDCSDTQLREIIHYAQQLLREHPSLTDAIESRGDEELVYTEDHGAYTIAVVERPNETGWARGPFVYRVNWEPARDGWDGQYRWHYLGKVQAESDGDRR</sequence>
<evidence type="ECO:0000313" key="2">
    <source>
        <dbReference type="Proteomes" id="UP000011514"/>
    </source>
</evidence>
<dbReference type="Proteomes" id="UP000011514">
    <property type="component" value="Unassembled WGS sequence"/>
</dbReference>
<keyword evidence="2" id="KW-1185">Reference proteome</keyword>
<comment type="caution">
    <text evidence="1">The sequence shown here is derived from an EMBL/GenBank/DDBJ whole genome shotgun (WGS) entry which is preliminary data.</text>
</comment>
<proteinExistence type="predicted"/>
<dbReference type="RefSeq" id="WP_004047831.1">
    <property type="nucleotide sequence ID" value="NZ_AOJE01000025.1"/>
</dbReference>
<evidence type="ECO:0000313" key="1">
    <source>
        <dbReference type="EMBL" id="ELZ40667.1"/>
    </source>
</evidence>
<accession>M0E137</accession>
<dbReference type="PATRIC" id="fig|1227484.4.peg.1569"/>
<organism evidence="1 2">
    <name type="scientific">Halorubrum saccharovorum DSM 1137</name>
    <dbReference type="NCBI Taxonomy" id="1227484"/>
    <lineage>
        <taxon>Archaea</taxon>
        <taxon>Methanobacteriati</taxon>
        <taxon>Methanobacteriota</taxon>
        <taxon>Stenosarchaea group</taxon>
        <taxon>Halobacteria</taxon>
        <taxon>Halobacteriales</taxon>
        <taxon>Haloferacaceae</taxon>
        <taxon>Halorubrum</taxon>
    </lineage>
</organism>